<dbReference type="GO" id="GO:0006032">
    <property type="term" value="P:chitin catabolic process"/>
    <property type="evidence" value="ECO:0007669"/>
    <property type="project" value="TreeGrafter"/>
</dbReference>
<dbReference type="Gene3D" id="2.170.140.10">
    <property type="entry name" value="Chitin binding domain"/>
    <property type="match status" value="1"/>
</dbReference>
<feature type="region of interest" description="Disordered" evidence="1">
    <location>
        <begin position="170"/>
        <end position="213"/>
    </location>
</feature>
<name>A0A8B6FW98_MYTGA</name>
<evidence type="ECO:0000256" key="1">
    <source>
        <dbReference type="SAM" id="MobiDB-lite"/>
    </source>
</evidence>
<dbReference type="SUPFAM" id="SSF54556">
    <property type="entry name" value="Chitinase insertion domain"/>
    <property type="match status" value="1"/>
</dbReference>
<dbReference type="PANTHER" id="PTHR11177:SF248">
    <property type="entry name" value="CHITOTRIOSIDASE-1"/>
    <property type="match status" value="1"/>
</dbReference>
<dbReference type="Gene3D" id="3.20.20.80">
    <property type="entry name" value="Glycosidases"/>
    <property type="match status" value="1"/>
</dbReference>
<accession>A0A8B6FW98</accession>
<reference evidence="4" key="1">
    <citation type="submission" date="2018-11" db="EMBL/GenBank/DDBJ databases">
        <authorList>
            <person name="Alioto T."/>
            <person name="Alioto T."/>
        </authorList>
    </citation>
    <scope>NUCLEOTIDE SEQUENCE</scope>
</reference>
<dbReference type="Proteomes" id="UP000596742">
    <property type="component" value="Unassembled WGS sequence"/>
</dbReference>
<protein>
    <recommendedName>
        <fullName evidence="6">Chitin-binding type-2 domain-containing protein</fullName>
    </recommendedName>
</protein>
<keyword evidence="5" id="KW-1185">Reference proteome</keyword>
<dbReference type="InterPro" id="IPR001223">
    <property type="entry name" value="Glyco_hydro18_cat"/>
</dbReference>
<feature type="compositionally biased region" description="Low complexity" evidence="1">
    <location>
        <begin position="199"/>
        <end position="213"/>
    </location>
</feature>
<gene>
    <name evidence="4" type="ORF">MGAL_10B047751</name>
</gene>
<evidence type="ECO:0000259" key="3">
    <source>
        <dbReference type="PROSITE" id="PS51910"/>
    </source>
</evidence>
<dbReference type="InterPro" id="IPR002557">
    <property type="entry name" value="Chitin-bd_dom"/>
</dbReference>
<feature type="compositionally biased region" description="Polar residues" evidence="1">
    <location>
        <begin position="344"/>
        <end position="360"/>
    </location>
</feature>
<organism evidence="4 5">
    <name type="scientific">Mytilus galloprovincialis</name>
    <name type="common">Mediterranean mussel</name>
    <dbReference type="NCBI Taxonomy" id="29158"/>
    <lineage>
        <taxon>Eukaryota</taxon>
        <taxon>Metazoa</taxon>
        <taxon>Spiralia</taxon>
        <taxon>Lophotrochozoa</taxon>
        <taxon>Mollusca</taxon>
        <taxon>Bivalvia</taxon>
        <taxon>Autobranchia</taxon>
        <taxon>Pteriomorphia</taxon>
        <taxon>Mytilida</taxon>
        <taxon>Mytiloidea</taxon>
        <taxon>Mytilidae</taxon>
        <taxon>Mytilinae</taxon>
        <taxon>Mytilus</taxon>
    </lineage>
</organism>
<feature type="domain" description="GH18" evidence="3">
    <location>
        <begin position="1"/>
        <end position="165"/>
    </location>
</feature>
<dbReference type="PROSITE" id="PS50940">
    <property type="entry name" value="CHIT_BIND_II"/>
    <property type="match status" value="1"/>
</dbReference>
<dbReference type="GO" id="GO:0005975">
    <property type="term" value="P:carbohydrate metabolic process"/>
    <property type="evidence" value="ECO:0007669"/>
    <property type="project" value="InterPro"/>
</dbReference>
<dbReference type="GO" id="GO:0004568">
    <property type="term" value="F:chitinase activity"/>
    <property type="evidence" value="ECO:0007669"/>
    <property type="project" value="TreeGrafter"/>
</dbReference>
<proteinExistence type="predicted"/>
<dbReference type="SUPFAM" id="SSF51445">
    <property type="entry name" value="(Trans)glycosidases"/>
    <property type="match status" value="1"/>
</dbReference>
<dbReference type="GO" id="GO:0008061">
    <property type="term" value="F:chitin binding"/>
    <property type="evidence" value="ECO:0007669"/>
    <property type="project" value="InterPro"/>
</dbReference>
<feature type="domain" description="Chitin-binding type-2" evidence="2">
    <location>
        <begin position="215"/>
        <end position="270"/>
    </location>
</feature>
<evidence type="ECO:0000313" key="5">
    <source>
        <dbReference type="Proteomes" id="UP000596742"/>
    </source>
</evidence>
<dbReference type="Pfam" id="PF00704">
    <property type="entry name" value="Glyco_hydro_18"/>
    <property type="match status" value="1"/>
</dbReference>
<dbReference type="InterPro" id="IPR029070">
    <property type="entry name" value="Chitinase_insertion_sf"/>
</dbReference>
<feature type="region of interest" description="Disordered" evidence="1">
    <location>
        <begin position="317"/>
        <end position="360"/>
    </location>
</feature>
<dbReference type="InterPro" id="IPR036508">
    <property type="entry name" value="Chitin-bd_dom_sf"/>
</dbReference>
<comment type="caution">
    <text evidence="4">The sequence shown here is derived from an EMBL/GenBank/DDBJ whole genome shotgun (WGS) entry which is preliminary data.</text>
</comment>
<dbReference type="Gene3D" id="3.10.50.10">
    <property type="match status" value="1"/>
</dbReference>
<dbReference type="PROSITE" id="PS51910">
    <property type="entry name" value="GH18_2"/>
    <property type="match status" value="1"/>
</dbReference>
<dbReference type="GO" id="GO:0005576">
    <property type="term" value="C:extracellular region"/>
    <property type="evidence" value="ECO:0007669"/>
    <property type="project" value="InterPro"/>
</dbReference>
<dbReference type="EMBL" id="UYJE01007527">
    <property type="protein sequence ID" value="VDI55712.1"/>
    <property type="molecule type" value="Genomic_DNA"/>
</dbReference>
<dbReference type="PANTHER" id="PTHR11177">
    <property type="entry name" value="CHITINASE"/>
    <property type="match status" value="1"/>
</dbReference>
<dbReference type="AlphaFoldDB" id="A0A8B6FW98"/>
<dbReference type="InterPro" id="IPR050314">
    <property type="entry name" value="Glycosyl_Hydrlase_18"/>
</dbReference>
<dbReference type="OrthoDB" id="76388at2759"/>
<feature type="compositionally biased region" description="Low complexity" evidence="1">
    <location>
        <begin position="317"/>
        <end position="343"/>
    </location>
</feature>
<evidence type="ECO:0000313" key="4">
    <source>
        <dbReference type="EMBL" id="VDI55712.1"/>
    </source>
</evidence>
<dbReference type="Pfam" id="PF01607">
    <property type="entry name" value="CBM_14"/>
    <property type="match status" value="1"/>
</dbReference>
<dbReference type="SUPFAM" id="SSF57625">
    <property type="entry name" value="Invertebrate chitin-binding proteins"/>
    <property type="match status" value="1"/>
</dbReference>
<feature type="compositionally biased region" description="Polar residues" evidence="1">
    <location>
        <begin position="180"/>
        <end position="198"/>
    </location>
</feature>
<sequence>MSYDLHEYDFGPSENGDKRYLNIDYAAKYWNSSGAPKEKIIIGLAAYGVLYRLTGNQTGIGAVGKKLDYMSYNEICAFQESGKGRTVYDSEQMVPYYTDGSVWVSFDDEVSLAMKVSIRLNGWYPKDNGGAMVWALHHDDVNQTCSRSNRKFPLLNTIKDGLVIAENGGTLTTPPLPTGMSSAVPPTSDPTTQEGSSVTTRGRSDSTTQGGTSSGFPCTDTISGIYADPANCLKFYNCEGIAFHINCPITLLYNSNRKYCDYHSKLVCVIQADLSTKSTPTFPPSSSSVLPISTSSYFTSPEISSDLTTTSSFLSTSSIQKSPSTQNSSVTSTSKSPSSSQNPRFTSVVTGTLPTITRTT</sequence>
<dbReference type="SMART" id="SM00494">
    <property type="entry name" value="ChtBD2"/>
    <property type="match status" value="1"/>
</dbReference>
<dbReference type="InterPro" id="IPR017853">
    <property type="entry name" value="GH"/>
</dbReference>
<evidence type="ECO:0008006" key="6">
    <source>
        <dbReference type="Google" id="ProtNLM"/>
    </source>
</evidence>
<evidence type="ECO:0000259" key="2">
    <source>
        <dbReference type="PROSITE" id="PS50940"/>
    </source>
</evidence>